<dbReference type="SUPFAM" id="SSF54736">
    <property type="entry name" value="ClpS-like"/>
    <property type="match status" value="1"/>
</dbReference>
<dbReference type="GO" id="GO:0005743">
    <property type="term" value="C:mitochondrial inner membrane"/>
    <property type="evidence" value="ECO:0007669"/>
    <property type="project" value="UniProtKB-ARBA"/>
</dbReference>
<keyword evidence="3" id="KW-1017">Isopeptide bond</keyword>
<dbReference type="GO" id="GO:0006412">
    <property type="term" value="P:translation"/>
    <property type="evidence" value="ECO:0007669"/>
    <property type="project" value="InterPro"/>
</dbReference>
<name>A0A803JPF2_XENTR</name>
<comment type="subcellular location">
    <subcellularLocation>
        <location evidence="1">Mitochondrion</location>
    </subcellularLocation>
</comment>
<dbReference type="Ensembl" id="ENSXETT00000112982">
    <property type="protein sequence ID" value="ENSXETP00000109840"/>
    <property type="gene ID" value="ENSXETG00000040341"/>
</dbReference>
<dbReference type="GO" id="GO:0005840">
    <property type="term" value="C:ribosome"/>
    <property type="evidence" value="ECO:0007669"/>
    <property type="project" value="UniProtKB-KW"/>
</dbReference>
<dbReference type="GO" id="GO:0003735">
    <property type="term" value="F:structural constituent of ribosome"/>
    <property type="evidence" value="ECO:0007669"/>
    <property type="project" value="InterPro"/>
</dbReference>
<evidence type="ECO:0000256" key="10">
    <source>
        <dbReference type="ARBA" id="ARBA00058301"/>
    </source>
</evidence>
<accession>A0A803JPF2</accession>
<dbReference type="Pfam" id="PF16320">
    <property type="entry name" value="Ribosomal_L12_N"/>
    <property type="match status" value="1"/>
</dbReference>
<evidence type="ECO:0000256" key="6">
    <source>
        <dbReference type="ARBA" id="ARBA00022980"/>
    </source>
</evidence>
<evidence type="ECO:0000256" key="5">
    <source>
        <dbReference type="ARBA" id="ARBA00022946"/>
    </source>
</evidence>
<dbReference type="SUPFAM" id="SSF48300">
    <property type="entry name" value="Ribosomal protein L7/12, oligomerisation (N-terminal) domain"/>
    <property type="match status" value="1"/>
</dbReference>
<dbReference type="InterPro" id="IPR008932">
    <property type="entry name" value="Ribosomal_bL12_oligo"/>
</dbReference>
<dbReference type="InParanoid" id="A0A803JPF2"/>
<evidence type="ECO:0000259" key="14">
    <source>
        <dbReference type="Pfam" id="PF00542"/>
    </source>
</evidence>
<dbReference type="Bgee" id="ENSXETG00000040341">
    <property type="expression patterns" value="Expressed in 2-cell stage embryo and 12 other cell types or tissues"/>
</dbReference>
<evidence type="ECO:0000256" key="3">
    <source>
        <dbReference type="ARBA" id="ARBA00022499"/>
    </source>
</evidence>
<dbReference type="Gene3D" id="3.30.1390.10">
    <property type="match status" value="1"/>
</dbReference>
<dbReference type="Pfam" id="PF00542">
    <property type="entry name" value="Ribosomal_L12"/>
    <property type="match status" value="1"/>
</dbReference>
<evidence type="ECO:0000256" key="9">
    <source>
        <dbReference type="ARBA" id="ARBA00023274"/>
    </source>
</evidence>
<protein>
    <recommendedName>
        <fullName evidence="11">Large ribosomal subunit protein bL12m</fullName>
    </recommendedName>
    <alternativeName>
        <fullName evidence="12">39S ribosomal protein L12, mitochondrial</fullName>
    </alternativeName>
</protein>
<evidence type="ECO:0000256" key="7">
    <source>
        <dbReference type="ARBA" id="ARBA00022990"/>
    </source>
</evidence>
<keyword evidence="5" id="KW-0809">Transit peptide</keyword>
<dbReference type="InterPro" id="IPR014719">
    <property type="entry name" value="Ribosomal_bL12_C/ClpS-like"/>
</dbReference>
<evidence type="ECO:0000256" key="4">
    <source>
        <dbReference type="ARBA" id="ARBA00022843"/>
    </source>
</evidence>
<evidence type="ECO:0000256" key="11">
    <source>
        <dbReference type="ARBA" id="ARBA00072684"/>
    </source>
</evidence>
<feature type="region of interest" description="Disordered" evidence="13">
    <location>
        <begin position="120"/>
        <end position="142"/>
    </location>
</feature>
<dbReference type="FunFam" id="3.30.1390.10:FF:000001">
    <property type="entry name" value="50S ribosomal protein L7/L12"/>
    <property type="match status" value="1"/>
</dbReference>
<evidence type="ECO:0000256" key="1">
    <source>
        <dbReference type="ARBA" id="ARBA00004173"/>
    </source>
</evidence>
<evidence type="ECO:0000256" key="13">
    <source>
        <dbReference type="SAM" id="MobiDB-lite"/>
    </source>
</evidence>
<evidence type="ECO:0000259" key="15">
    <source>
        <dbReference type="Pfam" id="PF16320"/>
    </source>
</evidence>
<keyword evidence="7" id="KW-0007">Acetylation</keyword>
<dbReference type="PANTHER" id="PTHR45987">
    <property type="entry name" value="39S RIBOSOMAL PROTEIN L12"/>
    <property type="match status" value="1"/>
</dbReference>
<keyword evidence="4" id="KW-0832">Ubl conjugation</keyword>
<sequence>SSAFHSTACAQAAQIQRKEQDRSLGATLGWCGFLLTGAPARGVRFEISTVRLLRTTSELKNQALPSPSLDNAPKEYPPKIHNLVDQIASLTLLEVSEFNELLRKTLKIQDVGMMPMGSMLSGATAAPSQAAEEAEAPGKKEKTHFTVKLTEVNATDKVKLIKEVKNCIQGLNLVQAKKLVEALPQEIKANVSKDEAEKIKAALEAAGGKVALE</sequence>
<keyword evidence="6" id="KW-0689">Ribosomal protein</keyword>
<feature type="domain" description="Large ribosomal subunit protein bL12 oligomerization" evidence="15">
    <location>
        <begin position="79"/>
        <end position="129"/>
    </location>
</feature>
<evidence type="ECO:0000256" key="12">
    <source>
        <dbReference type="ARBA" id="ARBA00075329"/>
    </source>
</evidence>
<dbReference type="GO" id="GO:1990904">
    <property type="term" value="C:ribonucleoprotein complex"/>
    <property type="evidence" value="ECO:0007669"/>
    <property type="project" value="UniProtKB-KW"/>
</dbReference>
<evidence type="ECO:0000313" key="16">
    <source>
        <dbReference type="Ensembl" id="ENSXETP00000109840"/>
    </source>
</evidence>
<evidence type="ECO:0000256" key="2">
    <source>
        <dbReference type="ARBA" id="ARBA00007197"/>
    </source>
</evidence>
<comment type="function">
    <text evidence="10">As a component of the mitochondrial large ribosomal subunit, plays a role in mitochondrial translation. When present in mitochondria as a free protein not associated with the ribosome, associates with mitochondrial RNA polymerase POLRMT to activate transcription. Required for POLRMT stability.</text>
</comment>
<dbReference type="AlphaFoldDB" id="A0A803JPF2"/>
<feature type="domain" description="Large ribosomal subunit protein bL12 C-terminal" evidence="14">
    <location>
        <begin position="145"/>
        <end position="212"/>
    </location>
</feature>
<organism evidence="16">
    <name type="scientific">Xenopus tropicalis</name>
    <name type="common">Western clawed frog</name>
    <name type="synonym">Silurana tropicalis</name>
    <dbReference type="NCBI Taxonomy" id="8364"/>
    <lineage>
        <taxon>Eukaryota</taxon>
        <taxon>Metazoa</taxon>
        <taxon>Chordata</taxon>
        <taxon>Craniata</taxon>
        <taxon>Vertebrata</taxon>
        <taxon>Euteleostomi</taxon>
        <taxon>Amphibia</taxon>
        <taxon>Batrachia</taxon>
        <taxon>Anura</taxon>
        <taxon>Pipoidea</taxon>
        <taxon>Pipidae</taxon>
        <taxon>Xenopodinae</taxon>
        <taxon>Xenopus</taxon>
        <taxon>Silurana</taxon>
    </lineage>
</organism>
<dbReference type="HAMAP" id="MF_00368">
    <property type="entry name" value="Ribosomal_bL12"/>
    <property type="match status" value="1"/>
</dbReference>
<dbReference type="FunFam" id="1.20.5.710:FF:000006">
    <property type="entry name" value="39S ribosomal protein L12, mitochondrial"/>
    <property type="match status" value="1"/>
</dbReference>
<dbReference type="Gene3D" id="1.20.5.710">
    <property type="entry name" value="Single helix bin"/>
    <property type="match status" value="1"/>
</dbReference>
<dbReference type="InterPro" id="IPR000206">
    <property type="entry name" value="Ribosomal_bL12"/>
</dbReference>
<evidence type="ECO:0000256" key="8">
    <source>
        <dbReference type="ARBA" id="ARBA00023128"/>
    </source>
</evidence>
<keyword evidence="8" id="KW-0496">Mitochondrion</keyword>
<dbReference type="PANTHER" id="PTHR45987:SF4">
    <property type="entry name" value="LARGE RIBOSOMAL SUBUNIT PROTEIN BL12M"/>
    <property type="match status" value="1"/>
</dbReference>
<keyword evidence="9" id="KW-0687">Ribonucleoprotein</keyword>
<dbReference type="CDD" id="cd00387">
    <property type="entry name" value="Ribosomal_L7_L12"/>
    <property type="match status" value="1"/>
</dbReference>
<dbReference type="GeneTree" id="ENSGT00390000000190"/>
<dbReference type="FunCoup" id="A0A803JPF2">
    <property type="interactions" value="1452"/>
</dbReference>
<dbReference type="InterPro" id="IPR013823">
    <property type="entry name" value="Ribosomal_bL12_C"/>
</dbReference>
<proteinExistence type="inferred from homology"/>
<reference evidence="16" key="2">
    <citation type="submission" date="2021-03" db="UniProtKB">
        <authorList>
            <consortium name="Ensembl"/>
        </authorList>
    </citation>
    <scope>IDENTIFICATION</scope>
</reference>
<comment type="similarity">
    <text evidence="2">Belongs to the bacterial ribosomal protein bL12 family.</text>
</comment>
<reference evidence="16" key="1">
    <citation type="journal article" date="2010" name="Science">
        <title>The genome of the Western clawed frog Xenopus tropicalis.</title>
        <authorList>
            <person name="Hellsten U."/>
            <person name="Harland R.M."/>
            <person name="Gilchrist M.J."/>
            <person name="Hendrix D."/>
            <person name="Jurka J."/>
            <person name="Kapitonov V."/>
            <person name="Ovcharenko I."/>
            <person name="Putnam N.H."/>
            <person name="Shu S."/>
            <person name="Taher L."/>
            <person name="Blitz I.L."/>
            <person name="Blumberg B."/>
            <person name="Dichmann D.S."/>
            <person name="Dubchak I."/>
            <person name="Amaya E."/>
            <person name="Detter J.C."/>
            <person name="Fletcher R."/>
            <person name="Gerhard D.S."/>
            <person name="Goodstein D."/>
            <person name="Graves T."/>
            <person name="Grigoriev I.V."/>
            <person name="Grimwood J."/>
            <person name="Kawashima T."/>
            <person name="Lindquist E."/>
            <person name="Lucas S.M."/>
            <person name="Mead P.E."/>
            <person name="Mitros T."/>
            <person name="Ogino H."/>
            <person name="Ohta Y."/>
            <person name="Poliakov A.V."/>
            <person name="Pollet N."/>
            <person name="Robert J."/>
            <person name="Salamov A."/>
            <person name="Sater A.K."/>
            <person name="Schmutz J."/>
            <person name="Terry A."/>
            <person name="Vize P.D."/>
            <person name="Warren W.C."/>
            <person name="Wells D."/>
            <person name="Wills A."/>
            <person name="Wilson R.K."/>
            <person name="Zimmerman L.B."/>
            <person name="Zorn A.M."/>
            <person name="Grainger R."/>
            <person name="Grammer T."/>
            <person name="Khokha M.K."/>
            <person name="Richardson P.M."/>
            <person name="Rokhsar D.S."/>
        </authorList>
    </citation>
    <scope>NUCLEOTIDE SEQUENCE [LARGE SCALE GENOMIC DNA]</scope>
    <source>
        <strain evidence="16">Nigerian</strain>
    </source>
</reference>
<dbReference type="InterPro" id="IPR036235">
    <property type="entry name" value="Ribosomal_bL12_oligo_N_sf"/>
</dbReference>